<dbReference type="PANTHER" id="PTHR43080">
    <property type="entry name" value="CBS DOMAIN-CONTAINING PROTEIN CBSX3, MITOCHONDRIAL"/>
    <property type="match status" value="1"/>
</dbReference>
<feature type="domain" description="CBS" evidence="4">
    <location>
        <begin position="235"/>
        <end position="291"/>
    </location>
</feature>
<dbReference type="Pfam" id="PF10335">
    <property type="entry name" value="DUF294_C"/>
    <property type="match status" value="1"/>
</dbReference>
<evidence type="ECO:0000259" key="4">
    <source>
        <dbReference type="PROSITE" id="PS51371"/>
    </source>
</evidence>
<comment type="caution">
    <text evidence="5">The sequence shown here is derived from an EMBL/GenBank/DDBJ whole genome shotgun (WGS) entry which is preliminary data.</text>
</comment>
<dbReference type="InterPro" id="IPR051257">
    <property type="entry name" value="Diverse_CBS-Domain"/>
</dbReference>
<evidence type="ECO:0000256" key="1">
    <source>
        <dbReference type="ARBA" id="ARBA00023122"/>
    </source>
</evidence>
<name>A0A9E5T376_9GAMM</name>
<reference evidence="5" key="1">
    <citation type="submission" date="2020-03" db="EMBL/GenBank/DDBJ databases">
        <authorList>
            <person name="Guo F."/>
        </authorList>
    </citation>
    <scope>NUCLEOTIDE SEQUENCE</scope>
    <source>
        <strain evidence="5">JCM 30134</strain>
    </source>
</reference>
<gene>
    <name evidence="5" type="ORF">G8770_23385</name>
</gene>
<dbReference type="Proteomes" id="UP000787472">
    <property type="component" value="Unassembled WGS sequence"/>
</dbReference>
<sequence length="632" mass="71741">MEAEVREIRDHLNQFPPFDSLPSELLDEVATAVEIAYFKAGTMILEQGQPIHALPYIRKGAVEVYHSNGDLYNRLEEGDIFGQFGLLRQRRVRFPVKAIEDTLLYRIPDTFFERLCDDDNFADFVELSGSRLKSTVDQNLKENDLMATRVRKLINRLPVMVETTVSVQEAACMMTDNAVSSVLLIEPADDEDSDGVFRDDEGRLWRLAGMVTDEDLRVQVVAAGIKPDMPVSDLDNKPLITIQFDESVNEAMLLMLRNHIQRLPVLYRRRPVGVIHLSDIVRYETNSSLYLVSNIFSRSSVRDLSRLVPEIRAAFIRLVEAGSTSQMIGDAMSSIGRSLMRRLIELAEDELGPPPVPYCFMVHGSLARQAQSVITDQDNAIVLHDSFDPAQHDEYFKALAQNVSDGLDACGYAYCKGGIMATNDEWRQPLSKWKQYFEAWIADPDPKRLLHSCIFFDLDAVHGEERFVETLQDLIVKRAPQNPKFLAAMARNCLSRKPPLGFFRTFVMETDGRQHKIINIKSRGVAPMTDVIRVHALAAGSNAQNSIERLQDIDKANILPAGQVDKLRYALEFISQVRMRHQAFELQNDEPVDNAIEPENIDNTERHNLKEAFQVLNNAQNFLRFRYPGSAQ</sequence>
<dbReference type="Gene3D" id="2.60.120.10">
    <property type="entry name" value="Jelly Rolls"/>
    <property type="match status" value="1"/>
</dbReference>
<keyword evidence="1 2" id="KW-0129">CBS domain</keyword>
<dbReference type="EMBL" id="JAAONZ010000035">
    <property type="protein sequence ID" value="NHO68506.1"/>
    <property type="molecule type" value="Genomic_DNA"/>
</dbReference>
<evidence type="ECO:0000313" key="5">
    <source>
        <dbReference type="EMBL" id="NHO68506.1"/>
    </source>
</evidence>
<dbReference type="InterPro" id="IPR046342">
    <property type="entry name" value="CBS_dom_sf"/>
</dbReference>
<evidence type="ECO:0000256" key="2">
    <source>
        <dbReference type="PROSITE-ProRule" id="PRU00703"/>
    </source>
</evidence>
<dbReference type="InterPro" id="IPR005105">
    <property type="entry name" value="GlnD_Uridyltrans_N"/>
</dbReference>
<dbReference type="InterPro" id="IPR000595">
    <property type="entry name" value="cNMP-bd_dom"/>
</dbReference>
<feature type="domain" description="Cyclic nucleotide-binding" evidence="3">
    <location>
        <begin position="17"/>
        <end position="115"/>
    </location>
</feature>
<feature type="domain" description="CBS" evidence="4">
    <location>
        <begin position="154"/>
        <end position="229"/>
    </location>
</feature>
<dbReference type="Pfam" id="PF03445">
    <property type="entry name" value="DUF294"/>
    <property type="match status" value="1"/>
</dbReference>
<dbReference type="InterPro" id="IPR018490">
    <property type="entry name" value="cNMP-bd_dom_sf"/>
</dbReference>
<evidence type="ECO:0000313" key="6">
    <source>
        <dbReference type="Proteomes" id="UP000787472"/>
    </source>
</evidence>
<organism evidence="5 6">
    <name type="scientific">Pseudomaricurvus hydrocarbonicus</name>
    <dbReference type="NCBI Taxonomy" id="1470433"/>
    <lineage>
        <taxon>Bacteria</taxon>
        <taxon>Pseudomonadati</taxon>
        <taxon>Pseudomonadota</taxon>
        <taxon>Gammaproteobacteria</taxon>
        <taxon>Cellvibrionales</taxon>
        <taxon>Cellvibrionaceae</taxon>
        <taxon>Pseudomaricurvus</taxon>
    </lineage>
</organism>
<dbReference type="Pfam" id="PF00571">
    <property type="entry name" value="CBS"/>
    <property type="match status" value="1"/>
</dbReference>
<dbReference type="CDD" id="cd05401">
    <property type="entry name" value="NT_GlnE_GlnD_like"/>
    <property type="match status" value="1"/>
</dbReference>
<dbReference type="PROSITE" id="PS51371">
    <property type="entry name" value="CBS"/>
    <property type="match status" value="2"/>
</dbReference>
<dbReference type="SMART" id="SM00116">
    <property type="entry name" value="CBS"/>
    <property type="match status" value="2"/>
</dbReference>
<dbReference type="SUPFAM" id="SSF51206">
    <property type="entry name" value="cAMP-binding domain-like"/>
    <property type="match status" value="1"/>
</dbReference>
<dbReference type="InterPro" id="IPR014710">
    <property type="entry name" value="RmlC-like_jellyroll"/>
</dbReference>
<evidence type="ECO:0000259" key="3">
    <source>
        <dbReference type="PROSITE" id="PS50042"/>
    </source>
</evidence>
<protein>
    <submittedName>
        <fullName evidence="5">Cyclic nucleotide-binding/CBS domain-containing protein</fullName>
    </submittedName>
</protein>
<keyword evidence="6" id="KW-1185">Reference proteome</keyword>
<dbReference type="RefSeq" id="WP_167192471.1">
    <property type="nucleotide sequence ID" value="NZ_JAAONZ010000035.1"/>
</dbReference>
<proteinExistence type="predicted"/>
<dbReference type="PANTHER" id="PTHR43080:SF2">
    <property type="entry name" value="CBS DOMAIN-CONTAINING PROTEIN"/>
    <property type="match status" value="1"/>
</dbReference>
<dbReference type="GO" id="GO:0008773">
    <property type="term" value="F:[protein-PII] uridylyltransferase activity"/>
    <property type="evidence" value="ECO:0007669"/>
    <property type="project" value="InterPro"/>
</dbReference>
<dbReference type="CDD" id="cd00038">
    <property type="entry name" value="CAP_ED"/>
    <property type="match status" value="1"/>
</dbReference>
<dbReference type="Pfam" id="PF00027">
    <property type="entry name" value="cNMP_binding"/>
    <property type="match status" value="1"/>
</dbReference>
<dbReference type="SMART" id="SM00100">
    <property type="entry name" value="cNMP"/>
    <property type="match status" value="1"/>
</dbReference>
<dbReference type="InterPro" id="IPR000644">
    <property type="entry name" value="CBS_dom"/>
</dbReference>
<accession>A0A9E5T376</accession>
<dbReference type="SUPFAM" id="SSF54631">
    <property type="entry name" value="CBS-domain pair"/>
    <property type="match status" value="1"/>
</dbReference>
<dbReference type="Gene3D" id="3.10.580.10">
    <property type="entry name" value="CBS-domain"/>
    <property type="match status" value="1"/>
</dbReference>
<dbReference type="AlphaFoldDB" id="A0A9E5T376"/>
<dbReference type="PROSITE" id="PS50042">
    <property type="entry name" value="CNMP_BINDING_3"/>
    <property type="match status" value="1"/>
</dbReference>
<dbReference type="InterPro" id="IPR018821">
    <property type="entry name" value="DUF294_put_nucleoTrafse_sb-bd"/>
</dbReference>